<dbReference type="GeneID" id="100194038"/>
<evidence type="ECO:0000313" key="5">
    <source>
        <dbReference type="Proteomes" id="UP000007305"/>
    </source>
</evidence>
<dbReference type="KEGG" id="zma:100194038"/>
<evidence type="ECO:0000313" key="3">
    <source>
        <dbReference type="EMBL" id="ONM08921.1"/>
    </source>
</evidence>
<evidence type="ECO:0000313" key="4">
    <source>
        <dbReference type="EnsemblPlants" id="Zm00001eb056430_P001"/>
    </source>
</evidence>
<feature type="compositionally biased region" description="Low complexity" evidence="1">
    <location>
        <begin position="48"/>
        <end position="59"/>
    </location>
</feature>
<proteinExistence type="evidence at transcript level"/>
<dbReference type="ExpressionAtlas" id="B4FH74">
    <property type="expression patterns" value="baseline and differential"/>
</dbReference>
<feature type="region of interest" description="Disordered" evidence="1">
    <location>
        <begin position="162"/>
        <end position="281"/>
    </location>
</feature>
<keyword evidence="5" id="KW-1185">Reference proteome</keyword>
<sequence>MIPYPPLALWQLAITPLLRRAAFWSTPVGCFFYLPSPSPQLPGRRPLRSPAAACAAEPRAASDEHLEPAAHQPRRAPGVPGGQGERAPHAGVGALRRRAGAGAVPRALSEVAGSDAAPGQQLRRRGARRDQDHRVRPGPGPGPSRCPGACPVQAAHARLPAVAHGQELQHEPRRRGVRRGQRPAAAADGGAPRGGGLRRGAGRAPDRAHRAQDAPPHRVRQPQGRQRRGRVPPRRLRRPLRHRRLARHRPQRQGPARRAPEPRRLHRPPDRPRPRTPAPLIIRSNTSGLWCTCTGTGLHRSEARHCQTVLQLAVYKSLSP</sequence>
<feature type="compositionally biased region" description="Basic and acidic residues" evidence="1">
    <location>
        <begin position="204"/>
        <end position="216"/>
    </location>
</feature>
<dbReference type="Proteomes" id="UP000007305">
    <property type="component" value="Chromosome 1"/>
</dbReference>
<feature type="compositionally biased region" description="Basic residues" evidence="1">
    <location>
        <begin position="217"/>
        <end position="251"/>
    </location>
</feature>
<dbReference type="EMBL" id="CM007647">
    <property type="protein sequence ID" value="ONM08921.1"/>
    <property type="molecule type" value="Genomic_DNA"/>
</dbReference>
<reference evidence="3 5" key="2">
    <citation type="submission" date="2015-12" db="EMBL/GenBank/DDBJ databases">
        <title>Update maize B73 reference genome by single molecule sequencing technologies.</title>
        <authorList>
            <consortium name="Maize Genome Sequencing Project"/>
            <person name="Ware D."/>
        </authorList>
    </citation>
    <scope>NUCLEOTIDE SEQUENCE [LARGE SCALE GENOMIC DNA]</scope>
    <source>
        <strain evidence="5">cv. B73</strain>
        <tissue evidence="3">Seedling</tissue>
    </source>
</reference>
<feature type="compositionally biased region" description="Basic and acidic residues" evidence="1">
    <location>
        <begin position="258"/>
        <end position="273"/>
    </location>
</feature>
<dbReference type="AlphaFoldDB" id="B4FH74"/>
<feature type="compositionally biased region" description="Low complexity" evidence="1">
    <location>
        <begin position="90"/>
        <end position="108"/>
    </location>
</feature>
<name>B4FH74_MAIZE</name>
<evidence type="ECO:0000313" key="2">
    <source>
        <dbReference type="EMBL" id="ACF81467.1"/>
    </source>
</evidence>
<feature type="compositionally biased region" description="Basic residues" evidence="1">
    <location>
        <begin position="172"/>
        <end position="181"/>
    </location>
</feature>
<reference evidence="4" key="4">
    <citation type="submission" date="2021-05" db="UniProtKB">
        <authorList>
            <consortium name="EnsemblPlants"/>
        </authorList>
    </citation>
    <scope>IDENTIFICATION</scope>
    <source>
        <strain evidence="4">cv. B73</strain>
    </source>
</reference>
<feature type="region of interest" description="Disordered" evidence="1">
    <location>
        <begin position="41"/>
        <end position="150"/>
    </location>
</feature>
<gene>
    <name evidence="4" type="primary">LOC100194038</name>
    <name evidence="3" type="ORF">ZEAMMB73_Zm00001d033922</name>
</gene>
<protein>
    <submittedName>
        <fullName evidence="3">ATP synthase</fullName>
    </submittedName>
</protein>
<dbReference type="RefSeq" id="NP_001132571.1">
    <property type="nucleotide sequence ID" value="NM_001139099.1"/>
</dbReference>
<evidence type="ECO:0000256" key="1">
    <source>
        <dbReference type="SAM" id="MobiDB-lite"/>
    </source>
</evidence>
<dbReference type="EMBL" id="BT036462">
    <property type="protein sequence ID" value="ACF81467.1"/>
    <property type="molecule type" value="mRNA"/>
</dbReference>
<reference evidence="4" key="3">
    <citation type="submission" date="2019-07" db="EMBL/GenBank/DDBJ databases">
        <authorList>
            <person name="Seetharam A."/>
            <person name="Woodhouse M."/>
            <person name="Cannon E."/>
        </authorList>
    </citation>
    <scope>NUCLEOTIDE SEQUENCE [LARGE SCALE GENOMIC DNA]</scope>
    <source>
        <strain evidence="4">cv. B73</strain>
    </source>
</reference>
<dbReference type="OMA" id="IAPADCG"/>
<organism evidence="2">
    <name type="scientific">Zea mays</name>
    <name type="common">Maize</name>
    <dbReference type="NCBI Taxonomy" id="4577"/>
    <lineage>
        <taxon>Eukaryota</taxon>
        <taxon>Viridiplantae</taxon>
        <taxon>Streptophyta</taxon>
        <taxon>Embryophyta</taxon>
        <taxon>Tracheophyta</taxon>
        <taxon>Spermatophyta</taxon>
        <taxon>Magnoliopsida</taxon>
        <taxon>Liliopsida</taxon>
        <taxon>Poales</taxon>
        <taxon>Poaceae</taxon>
        <taxon>PACMAD clade</taxon>
        <taxon>Panicoideae</taxon>
        <taxon>Andropogonodae</taxon>
        <taxon>Andropogoneae</taxon>
        <taxon>Tripsacinae</taxon>
        <taxon>Zea</taxon>
    </lineage>
</organism>
<dbReference type="EnsemblPlants" id="Zm00001eb056430_T001">
    <property type="protein sequence ID" value="Zm00001eb056430_P001"/>
    <property type="gene ID" value="Zm00001eb056430"/>
</dbReference>
<reference evidence="2" key="1">
    <citation type="journal article" date="2009" name="PLoS Genet.">
        <title>Sequencing, mapping, and analysis of 27,455 maize full-length cDNAs.</title>
        <authorList>
            <person name="Soderlund C."/>
            <person name="Descour A."/>
            <person name="Kudrna D."/>
            <person name="Bomhoff M."/>
            <person name="Boyd L."/>
            <person name="Currie J."/>
            <person name="Angelova A."/>
            <person name="Collura K."/>
            <person name="Wissotski M."/>
            <person name="Ashley E."/>
            <person name="Morrow D."/>
            <person name="Fernandes J."/>
            <person name="Walbot V."/>
            <person name="Yu Y."/>
        </authorList>
    </citation>
    <scope>NUCLEOTIDE SEQUENCE</scope>
    <source>
        <strain evidence="2">B73</strain>
    </source>
</reference>
<accession>B4FH74</accession>
<dbReference type="Gramene" id="Zm00001eb056430_T001">
    <property type="protein sequence ID" value="Zm00001eb056430_P001"/>
    <property type="gene ID" value="Zm00001eb056430"/>
</dbReference>